<feature type="binding site" evidence="16">
    <location>
        <begin position="340"/>
        <end position="343"/>
    </location>
    <ligand>
        <name>S-adenosyl-L-methionine</name>
        <dbReference type="ChEBI" id="CHEBI:59789"/>
    </ligand>
</feature>
<dbReference type="InterPro" id="IPR025789">
    <property type="entry name" value="DOT1_dom"/>
</dbReference>
<reference evidence="19" key="1">
    <citation type="journal article" date="2023" name="Mol. Plant Microbe Interact.">
        <title>Elucidating the Obligate Nature and Biological Capacity of an Invasive Fungal Corn Pathogen.</title>
        <authorList>
            <person name="MacCready J.S."/>
            <person name="Roggenkamp E.M."/>
            <person name="Gdanetz K."/>
            <person name="Chilvers M.I."/>
        </authorList>
    </citation>
    <scope>NUCLEOTIDE SEQUENCE</scope>
    <source>
        <strain evidence="19">PM02</strain>
    </source>
</reference>
<organism evidence="19 20">
    <name type="scientific">Phyllachora maydis</name>
    <dbReference type="NCBI Taxonomy" id="1825666"/>
    <lineage>
        <taxon>Eukaryota</taxon>
        <taxon>Fungi</taxon>
        <taxon>Dikarya</taxon>
        <taxon>Ascomycota</taxon>
        <taxon>Pezizomycotina</taxon>
        <taxon>Sordariomycetes</taxon>
        <taxon>Sordariomycetidae</taxon>
        <taxon>Phyllachorales</taxon>
        <taxon>Phyllachoraceae</taxon>
        <taxon>Phyllachora</taxon>
    </lineage>
</organism>
<evidence type="ECO:0000256" key="15">
    <source>
        <dbReference type="PIRNR" id="PIRNR017570"/>
    </source>
</evidence>
<accession>A0AAD9HXE6</accession>
<keyword evidence="9 15" id="KW-0156">Chromatin regulator</keyword>
<proteinExistence type="inferred from homology"/>
<dbReference type="SUPFAM" id="SSF53335">
    <property type="entry name" value="S-adenosyl-L-methionine-dependent methyltransferases"/>
    <property type="match status" value="1"/>
</dbReference>
<feature type="binding site" evidence="16">
    <location>
        <position position="389"/>
    </location>
    <ligand>
        <name>S-adenosyl-L-methionine</name>
        <dbReference type="ChEBI" id="CHEBI:59789"/>
    </ligand>
</feature>
<evidence type="ECO:0000259" key="18">
    <source>
        <dbReference type="PROSITE" id="PS51569"/>
    </source>
</evidence>
<dbReference type="Gene3D" id="3.40.50.150">
    <property type="entry name" value="Vaccinia Virus protein VP39"/>
    <property type="match status" value="1"/>
</dbReference>
<evidence type="ECO:0000256" key="17">
    <source>
        <dbReference type="SAM" id="MobiDB-lite"/>
    </source>
</evidence>
<dbReference type="GO" id="GO:0006281">
    <property type="term" value="P:DNA repair"/>
    <property type="evidence" value="ECO:0007669"/>
    <property type="project" value="InterPro"/>
</dbReference>
<feature type="region of interest" description="Disordered" evidence="17">
    <location>
        <begin position="1"/>
        <end position="126"/>
    </location>
</feature>
<dbReference type="GO" id="GO:0031509">
    <property type="term" value="P:subtelomeric heterochromatin formation"/>
    <property type="evidence" value="ECO:0007669"/>
    <property type="project" value="InterPro"/>
</dbReference>
<dbReference type="GO" id="GO:0000786">
    <property type="term" value="C:nucleosome"/>
    <property type="evidence" value="ECO:0007669"/>
    <property type="project" value="InterPro"/>
</dbReference>
<comment type="caution">
    <text evidence="19">The sequence shown here is derived from an EMBL/GenBank/DDBJ whole genome shotgun (WGS) entry which is preliminary data.</text>
</comment>
<evidence type="ECO:0000256" key="5">
    <source>
        <dbReference type="ARBA" id="ARBA00022603"/>
    </source>
</evidence>
<feature type="domain" description="DOT1" evidence="18">
    <location>
        <begin position="196"/>
        <end position="519"/>
    </location>
</feature>
<keyword evidence="20" id="KW-1185">Reference proteome</keyword>
<dbReference type="EMBL" id="JAQQPM010000001">
    <property type="protein sequence ID" value="KAK2066665.1"/>
    <property type="molecule type" value="Genomic_DNA"/>
</dbReference>
<dbReference type="GO" id="GO:0042393">
    <property type="term" value="F:histone binding"/>
    <property type="evidence" value="ECO:0007669"/>
    <property type="project" value="InterPro"/>
</dbReference>
<dbReference type="PANTHER" id="PTHR21451">
    <property type="entry name" value="HISTONE H3 METHYLTRANSFERASE"/>
    <property type="match status" value="1"/>
</dbReference>
<dbReference type="EC" id="2.1.1.360" evidence="3 15"/>
<evidence type="ECO:0000256" key="3">
    <source>
        <dbReference type="ARBA" id="ARBA00012190"/>
    </source>
</evidence>
<evidence type="ECO:0000256" key="7">
    <source>
        <dbReference type="ARBA" id="ARBA00022691"/>
    </source>
</evidence>
<dbReference type="InterPro" id="IPR021162">
    <property type="entry name" value="Dot1"/>
</dbReference>
<keyword evidence="6 15" id="KW-0808">Transferase</keyword>
<evidence type="ECO:0000256" key="12">
    <source>
        <dbReference type="ARBA" id="ARBA00023242"/>
    </source>
</evidence>
<evidence type="ECO:0000256" key="11">
    <source>
        <dbReference type="ARBA" id="ARBA00023163"/>
    </source>
</evidence>
<comment type="function">
    <text evidence="1 15">Histone methyltransferase that specifically trimethylates histone H3 to form H3K79me3. This methylation is required for telomere silencing and for the pachytene checkpoint during the meiotic cell cycle by allowing the recruitment of RAD9 to double strand breaks. Nucleosomes are preferred as substrate compared to free histone.</text>
</comment>
<evidence type="ECO:0000256" key="9">
    <source>
        <dbReference type="ARBA" id="ARBA00022853"/>
    </source>
</evidence>
<evidence type="ECO:0000256" key="16">
    <source>
        <dbReference type="PIRSR" id="PIRSR017570-1"/>
    </source>
</evidence>
<evidence type="ECO:0000256" key="14">
    <source>
        <dbReference type="ARBA" id="ARBA00047770"/>
    </source>
</evidence>
<feature type="compositionally biased region" description="Basic and acidic residues" evidence="17">
    <location>
        <begin position="11"/>
        <end position="27"/>
    </location>
</feature>
<comment type="catalytic activity">
    <reaction evidence="14 15">
        <text>L-lysyl(79)-[histone H3] + 3 S-adenosyl-L-methionine = N(6),N(6),N(6)-trimethyl-L-lysyl(79)-[histone H3] + 3 S-adenosyl-L-homocysteine + 3 H(+)</text>
        <dbReference type="Rhea" id="RHEA:60328"/>
        <dbReference type="Rhea" id="RHEA-COMP:15549"/>
        <dbReference type="Rhea" id="RHEA-COMP:15552"/>
        <dbReference type="ChEBI" id="CHEBI:15378"/>
        <dbReference type="ChEBI" id="CHEBI:29969"/>
        <dbReference type="ChEBI" id="CHEBI:57856"/>
        <dbReference type="ChEBI" id="CHEBI:59789"/>
        <dbReference type="ChEBI" id="CHEBI:61961"/>
        <dbReference type="EC" id="2.1.1.360"/>
    </reaction>
</comment>
<comment type="similarity">
    <text evidence="15">Belongs to the class I-like SAM-binding methyltransferase superfamily. DOT1 family.</text>
</comment>
<gene>
    <name evidence="19" type="ORF">P8C59_000459</name>
</gene>
<feature type="binding site" evidence="16">
    <location>
        <begin position="363"/>
        <end position="372"/>
    </location>
    <ligand>
        <name>S-adenosyl-L-methionine</name>
        <dbReference type="ChEBI" id="CHEBI:59789"/>
    </ligand>
</feature>
<dbReference type="Gene3D" id="1.10.260.170">
    <property type="match status" value="1"/>
</dbReference>
<dbReference type="InterPro" id="IPR030445">
    <property type="entry name" value="H3-K79_meTrfase"/>
</dbReference>
<dbReference type="PIRSF" id="PIRSF017570">
    <property type="entry name" value="Histone_H3-K79_MeTrfase"/>
    <property type="match status" value="1"/>
</dbReference>
<feature type="binding site" evidence="16">
    <location>
        <begin position="425"/>
        <end position="426"/>
    </location>
    <ligand>
        <name>S-adenosyl-L-methionine</name>
        <dbReference type="ChEBI" id="CHEBI:59789"/>
    </ligand>
</feature>
<dbReference type="Proteomes" id="UP001217918">
    <property type="component" value="Unassembled WGS sequence"/>
</dbReference>
<dbReference type="GO" id="GO:0000077">
    <property type="term" value="P:DNA damage checkpoint signaling"/>
    <property type="evidence" value="ECO:0007669"/>
    <property type="project" value="InterPro"/>
</dbReference>
<keyword evidence="5 15" id="KW-0489">Methyltransferase</keyword>
<dbReference type="GO" id="GO:0140956">
    <property type="term" value="F:histone H3K79 trimethyltransferase activity"/>
    <property type="evidence" value="ECO:0007669"/>
    <property type="project" value="UniProtKB-EC"/>
</dbReference>
<evidence type="ECO:0000256" key="6">
    <source>
        <dbReference type="ARBA" id="ARBA00022679"/>
    </source>
</evidence>
<evidence type="ECO:0000256" key="2">
    <source>
        <dbReference type="ARBA" id="ARBA00004123"/>
    </source>
</evidence>
<keyword evidence="8" id="KW-0677">Repeat</keyword>
<name>A0AAD9HXE6_9PEZI</name>
<keyword evidence="11 15" id="KW-0804">Transcription</keyword>
<evidence type="ECO:0000256" key="10">
    <source>
        <dbReference type="ARBA" id="ARBA00023015"/>
    </source>
</evidence>
<evidence type="ECO:0000256" key="8">
    <source>
        <dbReference type="ARBA" id="ARBA00022737"/>
    </source>
</evidence>
<dbReference type="GO" id="GO:0005634">
    <property type="term" value="C:nucleus"/>
    <property type="evidence" value="ECO:0007669"/>
    <property type="project" value="UniProtKB-SubCell"/>
</dbReference>
<dbReference type="PANTHER" id="PTHR21451:SF0">
    <property type="entry name" value="HISTONE-LYSINE N-METHYLTRANSFERASE, H3 LYSINE-79 SPECIFIC"/>
    <property type="match status" value="1"/>
</dbReference>
<dbReference type="CDD" id="cd02440">
    <property type="entry name" value="AdoMet_MTases"/>
    <property type="match status" value="1"/>
</dbReference>
<dbReference type="PROSITE" id="PS51569">
    <property type="entry name" value="DOT1"/>
    <property type="match status" value="1"/>
</dbReference>
<dbReference type="GO" id="GO:0032259">
    <property type="term" value="P:methylation"/>
    <property type="evidence" value="ECO:0007669"/>
    <property type="project" value="UniProtKB-KW"/>
</dbReference>
<sequence>MSIFKQKSKHKTEQKVIRVLERIEPRPRPQPAVAHAPGAGTNDVDAAAPPGGRRRRSRSRSRAESTRARTAPGGLAAARRRGGARLHSASPLPSSSGDETGRKRKAVMRNTPESSRLSDDDDDDDDAWVRLDARKRQRLYRGSGAVDLKRRLRHPQLWVGDDGEQNAMHLRIIHAAELACREQKCSPVLGLGDDEVQVELQYPGAKFPERYELVQANDNLDVVEEIKNVVSHVASHYLTEEQREAFLGKDHDNTGIYRQLERSSSSTTNDGLGFKATIKAYNKKLFALQEAGVIAKNIDAMVGATPESLSHFILEQCYNRTVAPHVELLQKYEQWTSQVYGELQHRFVSRILARTGVTSEHVFVDLGSGVGNVVLQAALEAGCESWGCELVENPCKLAEAQEKEFTARCRLWGIQSGEFRLVQGDFTKNERIFAVLKRADVVLVNNFVFKPELNNALVNMFLDLKIGCKVVSLKSFVHDQKNGSNDVAASIFDVEQDTYSDGFVSWSSASGTWFVSTRK</sequence>
<comment type="subcellular location">
    <subcellularLocation>
        <location evidence="2 15">Nucleus</location>
    </subcellularLocation>
</comment>
<keyword evidence="12 15" id="KW-0539">Nucleus</keyword>
<dbReference type="FunFam" id="3.40.50.150:FF:000033">
    <property type="entry name" value="Histone-lysine N-methyltransferase, H3 lysine-79 specific"/>
    <property type="match status" value="1"/>
</dbReference>
<evidence type="ECO:0000256" key="4">
    <source>
        <dbReference type="ARBA" id="ARBA00020987"/>
    </source>
</evidence>
<evidence type="ECO:0000313" key="20">
    <source>
        <dbReference type="Proteomes" id="UP001217918"/>
    </source>
</evidence>
<feature type="compositionally biased region" description="Basic residues" evidence="17">
    <location>
        <begin position="1"/>
        <end position="10"/>
    </location>
</feature>
<protein>
    <recommendedName>
        <fullName evidence="4 15">Histone-lysine N-methyltransferase, H3 lysine-79 specific</fullName>
        <ecNumber evidence="3 15">2.1.1.360</ecNumber>
    </recommendedName>
    <alternativeName>
        <fullName evidence="13 15">Histone H3-K79 methyltransferase</fullName>
    </alternativeName>
</protein>
<feature type="compositionally biased region" description="Low complexity" evidence="17">
    <location>
        <begin position="68"/>
        <end position="77"/>
    </location>
</feature>
<dbReference type="GO" id="GO:0000781">
    <property type="term" value="C:chromosome, telomeric region"/>
    <property type="evidence" value="ECO:0007669"/>
    <property type="project" value="GOC"/>
</dbReference>
<dbReference type="Pfam" id="PF08123">
    <property type="entry name" value="DOT1"/>
    <property type="match status" value="1"/>
</dbReference>
<evidence type="ECO:0000256" key="1">
    <source>
        <dbReference type="ARBA" id="ARBA00003482"/>
    </source>
</evidence>
<evidence type="ECO:0000256" key="13">
    <source>
        <dbReference type="ARBA" id="ARBA00029821"/>
    </source>
</evidence>
<evidence type="ECO:0000313" key="19">
    <source>
        <dbReference type="EMBL" id="KAK2066665.1"/>
    </source>
</evidence>
<keyword evidence="10 15" id="KW-0805">Transcription regulation</keyword>
<dbReference type="AlphaFoldDB" id="A0AAD9HXE6"/>
<dbReference type="InterPro" id="IPR029063">
    <property type="entry name" value="SAM-dependent_MTases_sf"/>
</dbReference>
<keyword evidence="7 15" id="KW-0949">S-adenosyl-L-methionine</keyword>